<reference evidence="2 3" key="1">
    <citation type="submission" date="2013-07" db="EMBL/GenBank/DDBJ databases">
        <authorList>
            <person name="Stoco P.H."/>
            <person name="Wagner G."/>
            <person name="Gerber A."/>
            <person name="Zaha A."/>
            <person name="Thompson C."/>
            <person name="Bartholomeu D.C."/>
            <person name="Luckemeyer D.D."/>
            <person name="Bahia D."/>
            <person name="Loreto E."/>
            <person name="Prestes E.B."/>
            <person name="Lima F.M."/>
            <person name="Rodrigues-Luiz G."/>
            <person name="Vallejo G.A."/>
            <person name="Filho J.F."/>
            <person name="Monteiro K.M."/>
            <person name="Tyler K.M."/>
            <person name="de Almeida L.G."/>
            <person name="Ortiz M.F."/>
            <person name="Siervo M.A."/>
            <person name="de Moraes M.H."/>
            <person name="Cunha O.L."/>
            <person name="Mendonca-Neto R."/>
            <person name="Silva R."/>
            <person name="Teixeira S.M."/>
            <person name="Murta S.M."/>
            <person name="Sincero T.C."/>
            <person name="Mendes T.A."/>
            <person name="Urmenyi T.P."/>
            <person name="Silva V.G."/>
            <person name="da Rocha W.D."/>
            <person name="Andersson B."/>
            <person name="Romanha A.J."/>
            <person name="Steindel M."/>
            <person name="de Vasconcelos A.T."/>
            <person name="Grisard E.C."/>
        </authorList>
    </citation>
    <scope>NUCLEOTIDE SEQUENCE [LARGE SCALE GENOMIC DNA]</scope>
    <source>
        <strain evidence="2 3">SC58</strain>
    </source>
</reference>
<dbReference type="Pfam" id="PF01764">
    <property type="entry name" value="Lipase_3"/>
    <property type="match status" value="1"/>
</dbReference>
<name>A0A061IZT2_TRYRA</name>
<feature type="domain" description="Fungal lipase-type" evidence="1">
    <location>
        <begin position="264"/>
        <end position="357"/>
    </location>
</feature>
<dbReference type="OrthoDB" id="249518at2759"/>
<dbReference type="InterPro" id="IPR002921">
    <property type="entry name" value="Fungal_lipase-type"/>
</dbReference>
<evidence type="ECO:0000313" key="2">
    <source>
        <dbReference type="EMBL" id="ESL08648.1"/>
    </source>
</evidence>
<gene>
    <name evidence="2" type="ORF">TRSC58_03646</name>
</gene>
<evidence type="ECO:0000259" key="1">
    <source>
        <dbReference type="Pfam" id="PF01764"/>
    </source>
</evidence>
<dbReference type="VEuPathDB" id="TriTrypDB:TRSC58_03646"/>
<proteinExistence type="predicted"/>
<evidence type="ECO:0000313" key="3">
    <source>
        <dbReference type="Proteomes" id="UP000031737"/>
    </source>
</evidence>
<dbReference type="EMBL" id="AUPL01003646">
    <property type="protein sequence ID" value="ESL08648.1"/>
    <property type="molecule type" value="Genomic_DNA"/>
</dbReference>
<dbReference type="InterPro" id="IPR029058">
    <property type="entry name" value="AB_hydrolase_fold"/>
</dbReference>
<accession>A0A061IZT2</accession>
<protein>
    <recommendedName>
        <fullName evidence="1">Fungal lipase-type domain-containing protein</fullName>
    </recommendedName>
</protein>
<dbReference type="Proteomes" id="UP000031737">
    <property type="component" value="Unassembled WGS sequence"/>
</dbReference>
<dbReference type="GO" id="GO:0006629">
    <property type="term" value="P:lipid metabolic process"/>
    <property type="evidence" value="ECO:0007669"/>
    <property type="project" value="InterPro"/>
</dbReference>
<sequence length="509" mass="57061">MVVPRGVCTDTCAAYRRLLGAVKQVTRDCPLYRTDGLTRYVALRFFDAAEQNRRRYLQLCEKMISQRGRGRHRKLHAMEAQYESFIARELQRVREVAEQMLLAPGNRTLTSMLQVLAAGVGNSHYQHTVERNYFHYCEFENKRMERNEVEEEATAERQNRIMQHALIPYGERLLLLHRLNVKHDPDSAQGHDSLTSWQVTEAIIGTRSGVSAHHMSHGKEDVVVEVDETYNKQIVYVRCEPYNWGREVEQVEITESEEVRGTVFHAEYFSVAQRLCDALLAETPLHAYRSTVIVGHGVGGAVGFCLALLLHVRGFDVKNCVTLGAPKAVQKTLERYIHAINPIRIVLEGDPLIDLPVTGAEGDAFVHYGEILLMASAATQQQEGDEEGGRQEINLAATSGTLTAEALGDLLDSAQHVPLACETSETERDDKGIQVEGGLEEDEEDASEFGRIAAERYAAGFLPEDYIGRLVDVTVPLTYAEGDEVWDEGDNAKMWRESALRPHVFGSHG</sequence>
<dbReference type="Gene3D" id="3.40.50.1820">
    <property type="entry name" value="alpha/beta hydrolase"/>
    <property type="match status" value="1"/>
</dbReference>
<keyword evidence="3" id="KW-1185">Reference proteome</keyword>
<dbReference type="SUPFAM" id="SSF53474">
    <property type="entry name" value="alpha/beta-Hydrolases"/>
    <property type="match status" value="1"/>
</dbReference>
<dbReference type="AlphaFoldDB" id="A0A061IZT2"/>
<organism evidence="2 3">
    <name type="scientific">Trypanosoma rangeli SC58</name>
    <dbReference type="NCBI Taxonomy" id="429131"/>
    <lineage>
        <taxon>Eukaryota</taxon>
        <taxon>Discoba</taxon>
        <taxon>Euglenozoa</taxon>
        <taxon>Kinetoplastea</taxon>
        <taxon>Metakinetoplastina</taxon>
        <taxon>Trypanosomatida</taxon>
        <taxon>Trypanosomatidae</taxon>
        <taxon>Trypanosoma</taxon>
        <taxon>Herpetosoma</taxon>
    </lineage>
</organism>
<comment type="caution">
    <text evidence="2">The sequence shown here is derived from an EMBL/GenBank/DDBJ whole genome shotgun (WGS) entry which is preliminary data.</text>
</comment>